<dbReference type="InterPro" id="IPR000424">
    <property type="entry name" value="Primosome_PriB/ssb"/>
</dbReference>
<proteinExistence type="predicted"/>
<evidence type="ECO:0000256" key="2">
    <source>
        <dbReference type="PROSITE-ProRule" id="PRU00252"/>
    </source>
</evidence>
<dbReference type="CDD" id="cd04496">
    <property type="entry name" value="SSB_OBF"/>
    <property type="match status" value="1"/>
</dbReference>
<organism evidence="3 4">
    <name type="scientific">Arcanobacterium pinnipediorum</name>
    <dbReference type="NCBI Taxonomy" id="1503041"/>
    <lineage>
        <taxon>Bacteria</taxon>
        <taxon>Bacillati</taxon>
        <taxon>Actinomycetota</taxon>
        <taxon>Actinomycetes</taxon>
        <taxon>Actinomycetales</taxon>
        <taxon>Actinomycetaceae</taxon>
        <taxon>Arcanobacterium</taxon>
    </lineage>
</organism>
<evidence type="ECO:0000256" key="1">
    <source>
        <dbReference type="ARBA" id="ARBA00023125"/>
    </source>
</evidence>
<sequence>MSNETYVTIKGYAGGNPTVFTNSTDRDTGEVFETKTTVIRVGVTSRYYSRAEQEYKDGPTAWYSVRTYGALAGNVALSVTKGSPVIVRGRLVVRHYEDKTGALRSENIIIADSCGIELSTGSAVFQKTSAVPLQPVAGEPQLSHGPVNDEIDEQFNDSQIVTEESHDPAGVLDKVMS</sequence>
<dbReference type="Proteomes" id="UP001056109">
    <property type="component" value="Chromosome"/>
</dbReference>
<evidence type="ECO:0000313" key="4">
    <source>
        <dbReference type="Proteomes" id="UP001056109"/>
    </source>
</evidence>
<dbReference type="GO" id="GO:0003677">
    <property type="term" value="F:DNA binding"/>
    <property type="evidence" value="ECO:0007669"/>
    <property type="project" value="UniProtKB-KW"/>
</dbReference>
<reference evidence="3" key="1">
    <citation type="submission" date="2022-06" db="EMBL/GenBank/DDBJ databases">
        <title>Complete Genome Sequence of Arcanobacterium pinnipediorum strain DSM 28752 isolated from a harbour seal.</title>
        <authorList>
            <person name="Borowiak M."/>
            <person name="Kreitlow A."/>
            <person name="Alssahen M."/>
            <person name="Malorny B."/>
            <person name="Laemmler C."/>
            <person name="Prenger-Berninghoff E."/>
            <person name="Siebert U."/>
            <person name="Ploetz M."/>
            <person name="Abdulmawjood A."/>
        </authorList>
    </citation>
    <scope>NUCLEOTIDE SEQUENCE</scope>
    <source>
        <strain evidence="3">DSM 28752</strain>
    </source>
</reference>
<dbReference type="Pfam" id="PF00436">
    <property type="entry name" value="SSB"/>
    <property type="match status" value="1"/>
</dbReference>
<evidence type="ECO:0000313" key="3">
    <source>
        <dbReference type="EMBL" id="USR79807.1"/>
    </source>
</evidence>
<dbReference type="RefSeq" id="WP_252673667.1">
    <property type="nucleotide sequence ID" value="NZ_CP099547.1"/>
</dbReference>
<accession>A0ABY5AI87</accession>
<dbReference type="PROSITE" id="PS50935">
    <property type="entry name" value="SSB"/>
    <property type="match status" value="1"/>
</dbReference>
<dbReference type="Gene3D" id="2.40.50.140">
    <property type="entry name" value="Nucleic acid-binding proteins"/>
    <property type="match status" value="1"/>
</dbReference>
<dbReference type="EMBL" id="CP099547">
    <property type="protein sequence ID" value="USR79807.1"/>
    <property type="molecule type" value="Genomic_DNA"/>
</dbReference>
<gene>
    <name evidence="3" type="ORF">NG665_02145</name>
</gene>
<dbReference type="SUPFAM" id="SSF50249">
    <property type="entry name" value="Nucleic acid-binding proteins"/>
    <property type="match status" value="1"/>
</dbReference>
<protein>
    <submittedName>
        <fullName evidence="3">Single-stranded DNA-binding protein</fullName>
    </submittedName>
</protein>
<keyword evidence="4" id="KW-1185">Reference proteome</keyword>
<dbReference type="InterPro" id="IPR012340">
    <property type="entry name" value="NA-bd_OB-fold"/>
</dbReference>
<name>A0ABY5AI87_9ACTO</name>
<keyword evidence="1 2" id="KW-0238">DNA-binding</keyword>